<dbReference type="AlphaFoldDB" id="A0A493SWA8"/>
<evidence type="ECO:0000256" key="1">
    <source>
        <dbReference type="SAM" id="MobiDB-lite"/>
    </source>
</evidence>
<organism evidence="3 4">
    <name type="scientific">Anas platyrhynchos platyrhynchos</name>
    <name type="common">Northern mallard</name>
    <dbReference type="NCBI Taxonomy" id="8840"/>
    <lineage>
        <taxon>Eukaryota</taxon>
        <taxon>Metazoa</taxon>
        <taxon>Chordata</taxon>
        <taxon>Craniata</taxon>
        <taxon>Vertebrata</taxon>
        <taxon>Euteleostomi</taxon>
        <taxon>Archelosauria</taxon>
        <taxon>Archosauria</taxon>
        <taxon>Dinosauria</taxon>
        <taxon>Saurischia</taxon>
        <taxon>Theropoda</taxon>
        <taxon>Coelurosauria</taxon>
        <taxon>Aves</taxon>
        <taxon>Neognathae</taxon>
        <taxon>Galloanserae</taxon>
        <taxon>Anseriformes</taxon>
        <taxon>Anatidae</taxon>
        <taxon>Anatinae</taxon>
        <taxon>Anas</taxon>
    </lineage>
</organism>
<accession>A0A493SWA8</accession>
<reference evidence="3" key="2">
    <citation type="submission" date="2025-08" db="UniProtKB">
        <authorList>
            <consortium name="Ensembl"/>
        </authorList>
    </citation>
    <scope>IDENTIFICATION</scope>
</reference>
<dbReference type="Ensembl" id="ENSAPLT00000023228.1">
    <property type="protein sequence ID" value="ENSAPLP00000017760.1"/>
    <property type="gene ID" value="ENSAPLG00000016914.1"/>
</dbReference>
<keyword evidence="4" id="KW-1185">Reference proteome</keyword>
<proteinExistence type="predicted"/>
<keyword evidence="2" id="KW-0732">Signal</keyword>
<reference evidence="3" key="3">
    <citation type="submission" date="2025-09" db="UniProtKB">
        <authorList>
            <consortium name="Ensembl"/>
        </authorList>
    </citation>
    <scope>IDENTIFICATION</scope>
</reference>
<dbReference type="Proteomes" id="UP000016666">
    <property type="component" value="Unassembled WGS sequence"/>
</dbReference>
<reference evidence="4" key="1">
    <citation type="submission" date="2017-10" db="EMBL/GenBank/DDBJ databases">
        <title>A new Pekin duck reference genome.</title>
        <authorList>
            <person name="Hou Z.-C."/>
            <person name="Zhou Z.-K."/>
            <person name="Zhu F."/>
            <person name="Hou S.-S."/>
        </authorList>
    </citation>
    <scope>NUCLEOTIDE SEQUENCE [LARGE SCALE GENOMIC DNA]</scope>
</reference>
<protein>
    <submittedName>
        <fullName evidence="3">Uncharacterized protein</fullName>
    </submittedName>
</protein>
<feature type="region of interest" description="Disordered" evidence="1">
    <location>
        <begin position="35"/>
        <end position="75"/>
    </location>
</feature>
<evidence type="ECO:0000256" key="2">
    <source>
        <dbReference type="SAM" id="SignalP"/>
    </source>
</evidence>
<name>A0A493SWA8_ANAPP</name>
<feature type="chain" id="PRO_5019816785" evidence="2">
    <location>
        <begin position="22"/>
        <end position="75"/>
    </location>
</feature>
<sequence>MVLVLQHLLTALLQFFRRGQQVFLKVEDAVPGSEALQGVVPGGETEARSSGPGGEQQGPPHPRPPPGRTGWGARP</sequence>
<evidence type="ECO:0000313" key="3">
    <source>
        <dbReference type="Ensembl" id="ENSAPLP00000017760.1"/>
    </source>
</evidence>
<evidence type="ECO:0000313" key="4">
    <source>
        <dbReference type="Proteomes" id="UP000016666"/>
    </source>
</evidence>
<feature type="signal peptide" evidence="2">
    <location>
        <begin position="1"/>
        <end position="21"/>
    </location>
</feature>